<dbReference type="InterPro" id="IPR016024">
    <property type="entry name" value="ARM-type_fold"/>
</dbReference>
<dbReference type="SUPFAM" id="SSF48371">
    <property type="entry name" value="ARM repeat"/>
    <property type="match status" value="2"/>
</dbReference>
<evidence type="ECO:0000313" key="2">
    <source>
        <dbReference type="EMBL" id="JAS72195.1"/>
    </source>
</evidence>
<proteinExistence type="predicted"/>
<sequence length="1626" mass="179821">LQHPGVIRQLLRLTKKSAPVNAAAVECLAVYTRRLLKQLVFSSQLEFTSLKFQSDAQGSDDFTDSSARSSKRPVETSQEVMQKYLEEGYLSSGSDHQTCAPNKTLDIFTIPQYCLETLVAAVELVGRIPQASSLVLRALSLLQASVPDPRSLWHHLHLQLHHLLRALLAAITQQMKLSISQEAVVELHVTVCWLRVLDTLVPPHLAPSVLPTELQDLVCEALLNPVLAVNYNKLHTMCVAYATVLQRKGTKVYEEVSVVMDAMQASMRFSREAPNMSPLQALESFRDALPALPYHQDLSIIKEFTQYLMERQDLCEEEMDFAAQLTRSLLAHSEKAISVETYRVLHDIVALMLGPRQVLSNVDPCPRLGFLINTPVLVEITCHGVTNADNQVRQNAEDILLLLLKCQMLIADDSWQRLVEQLTPVLPLLQCHASKSSPLGRAALHMLDPDMASTIGLPHLQVLLGNTRLLLHKEPLCREEAATRLLWLAKLHHLPHKRLADVCVLDVAITGHTPVTGMYEVGSVVRVLEVLSAPCVEARVKQSALTQLSVMTEDSRLHQVFIEEQGVELFISILKNSMEDMNEDASGYVIPVIATLKHLARHNSTIRQSLSHDSQFVMCLLKSLFQISEWRLQRDATQLLTLLLYCDYVLSSAVAVSLPQMVVQSLCLPFSCQTHWTVSPHTTSTQRGVVLGYKSAERLLAVQWEVLKRGLDSVLRLTDIPPPQGPLPLTLRTVRQVQHTHVEHNCRMLLYAFQNATSHEVASRTLKALVCYLELSWLVEPELLSGLPWKETFRKFLLRPPSGQDDFALLLLVFQFLLFLLDVCPGQNVWITEALQTKPYTVLQLIVTADSSHVNDDQEMWKSVSLYLLELCKMCGKQGSTSGWQIVVQLILQCVEAPHSSSNQNFFNLVSLNSKLECLLATVSGQTADCGPLWRLLAAFHCHSAQTFMGLSVARLTVLCLNKLLSLAQDWEHRWLSEPHLCYLPTLCSSRDVVVRASALQLLAGLSRSVRGAGTVLQLSPGLFEYILRVVVDHSEASLVREHAALLLANIVKNSSSKELAVSARKLNFYQEFRDSISLVSLTSPFTHTEASSGMLYTHPRFIRAGCWLVNNLMASAPDNTLQLVVSSGLADAMCRILVDIEKLDNYDLVTMFGAVCKLLSHCVSGCEPAQLQDILPSLLCLLDPAYLVQDSDQADRGVKVLWRQVLRLLSVALPCAEAQLVLTQPAVSTLCQCISGEGCATLKTSALQTVPSLAKHLTPRSEIEVCEALMNQWQCRGAGGGSPVLPALTALLGHSPPATQTALQCGLLDSVVSALRQVHLSLLVQTSCTDKLKKNNPLVSEMTSYLNLLTSFLYGSDAVRLAAARLGLADLVHKVWLWCQVDPQYLLMALDLLITFTANCPEAAQTLVLTSTLSGVGQRKAPTSHSLVHALISLLTRERQPPSVRARALTLLSHCCQAHECRAVIAKNGLLAYWSDLWADRRQPQEETEVLWLRFILTFTSSVEGQTSVPKTGELFSQLVQCAESGRSSSRPLALAVVRNLASLPANRPRFLTTKSVLTMVGEKILAGSPEEKRDAALITWALAANHQKAKVALRGLGLVGRLQLAAATSDDEIFSFVSELLQTR</sequence>
<dbReference type="GO" id="GO:0005813">
    <property type="term" value="C:centrosome"/>
    <property type="evidence" value="ECO:0007669"/>
    <property type="project" value="InterPro"/>
</dbReference>
<dbReference type="GO" id="GO:0010457">
    <property type="term" value="P:centriole-centriole cohesion"/>
    <property type="evidence" value="ECO:0007669"/>
    <property type="project" value="TreeGrafter"/>
</dbReference>
<feature type="region of interest" description="Disordered" evidence="1">
    <location>
        <begin position="55"/>
        <end position="77"/>
    </location>
</feature>
<dbReference type="GO" id="GO:0005814">
    <property type="term" value="C:centriole"/>
    <property type="evidence" value="ECO:0007669"/>
    <property type="project" value="TreeGrafter"/>
</dbReference>
<dbReference type="PANTHER" id="PTHR31691">
    <property type="entry name" value="ROTATIN"/>
    <property type="match status" value="1"/>
</dbReference>
<dbReference type="Gene3D" id="1.25.10.10">
    <property type="entry name" value="Leucine-rich Repeat Variant"/>
    <property type="match status" value="3"/>
</dbReference>
<accession>A0A1B6HBY8</accession>
<reference evidence="2" key="1">
    <citation type="submission" date="2015-11" db="EMBL/GenBank/DDBJ databases">
        <title>De novo transcriptome assembly of four potential Pierce s Disease insect vectors from Arizona vineyards.</title>
        <authorList>
            <person name="Tassone E.E."/>
        </authorList>
    </citation>
    <scope>NUCLEOTIDE SEQUENCE</scope>
</reference>
<organism evidence="2">
    <name type="scientific">Homalodisca liturata</name>
    <dbReference type="NCBI Taxonomy" id="320908"/>
    <lineage>
        <taxon>Eukaryota</taxon>
        <taxon>Metazoa</taxon>
        <taxon>Ecdysozoa</taxon>
        <taxon>Arthropoda</taxon>
        <taxon>Hexapoda</taxon>
        <taxon>Insecta</taxon>
        <taxon>Pterygota</taxon>
        <taxon>Neoptera</taxon>
        <taxon>Paraneoptera</taxon>
        <taxon>Hemiptera</taxon>
        <taxon>Auchenorrhyncha</taxon>
        <taxon>Membracoidea</taxon>
        <taxon>Cicadellidae</taxon>
        <taxon>Cicadellinae</taxon>
        <taxon>Proconiini</taxon>
        <taxon>Homalodisca</taxon>
    </lineage>
</organism>
<protein>
    <submittedName>
        <fullName evidence="2">Uncharacterized protein</fullName>
    </submittedName>
</protein>
<feature type="non-terminal residue" evidence="2">
    <location>
        <position position="1"/>
    </location>
</feature>
<dbReference type="GO" id="GO:0007099">
    <property type="term" value="P:centriole replication"/>
    <property type="evidence" value="ECO:0007669"/>
    <property type="project" value="TreeGrafter"/>
</dbReference>
<dbReference type="GO" id="GO:0032053">
    <property type="term" value="P:ciliary basal body organization"/>
    <property type="evidence" value="ECO:0007669"/>
    <property type="project" value="TreeGrafter"/>
</dbReference>
<gene>
    <name evidence="2" type="ORF">g.11067</name>
</gene>
<name>A0A1B6HBY8_9HEMI</name>
<evidence type="ECO:0000256" key="1">
    <source>
        <dbReference type="SAM" id="MobiDB-lite"/>
    </source>
</evidence>
<dbReference type="InterPro" id="IPR011989">
    <property type="entry name" value="ARM-like"/>
</dbReference>
<dbReference type="EMBL" id="GECU01035511">
    <property type="protein sequence ID" value="JAS72195.1"/>
    <property type="molecule type" value="Transcribed_RNA"/>
</dbReference>
<dbReference type="InterPro" id="IPR030791">
    <property type="entry name" value="Rotatin"/>
</dbReference>
<dbReference type="PANTHER" id="PTHR31691:SF1">
    <property type="entry name" value="ROTATIN"/>
    <property type="match status" value="1"/>
</dbReference>
<dbReference type="GO" id="GO:0036064">
    <property type="term" value="C:ciliary basal body"/>
    <property type="evidence" value="ECO:0007669"/>
    <property type="project" value="InterPro"/>
</dbReference>